<feature type="transmembrane region" description="Helical" evidence="1">
    <location>
        <begin position="47"/>
        <end position="68"/>
    </location>
</feature>
<sequence>MNHKGQTVKVLVEKPSMSSIAAHSATLSHLRAYSHVLQASRVLSQTASLLGGMFVTFFSLLSLVKGYVVDSPSSPALFKVAYGYLAEGAKKVDATVNQLLLSDGIDAFILQYVLHNGSLGMWTAYFALDYTANVSNYLIRGLVLKPLQLVRDGDETSSAAAGRFAAVGATRGANGSGGAANGDYAAGGYSTPSSQADSVKLSSVGSELPHVRELSNTTTALRRDISDKYIAPTKTMIESYLEPTKTKIEAQYIHPINERVESTKNLINNKYDEFVKPTYEAAYETVSKAYEGRLNSFESVPRAIVSTGVDLGSRTFEKIKSVTLHNEGSVSTAELTAVADEVIVNGVNENEEIAAA</sequence>
<keyword evidence="1" id="KW-1133">Transmembrane helix</keyword>
<protein>
    <submittedName>
        <fullName evidence="2">Uncharacterized protein</fullName>
    </submittedName>
</protein>
<evidence type="ECO:0000313" key="3">
    <source>
        <dbReference type="Proteomes" id="UP000006790"/>
    </source>
</evidence>
<gene>
    <name evidence="2" type="ordered locus">Ecym_5222</name>
</gene>
<dbReference type="EMBL" id="CP002501">
    <property type="protein sequence ID" value="AET39990.1"/>
    <property type="molecule type" value="Genomic_DNA"/>
</dbReference>
<keyword evidence="3" id="KW-1185">Reference proteome</keyword>
<dbReference type="OrthoDB" id="4065633at2759"/>
<dbReference type="GeneID" id="11470712"/>
<dbReference type="AlphaFoldDB" id="I6ND48"/>
<accession>I6ND48</accession>
<dbReference type="FunCoup" id="I6ND48">
    <property type="interactions" value="192"/>
</dbReference>
<keyword evidence="1" id="KW-0812">Transmembrane</keyword>
<dbReference type="KEGG" id="erc:Ecym_5222"/>
<evidence type="ECO:0000256" key="1">
    <source>
        <dbReference type="SAM" id="Phobius"/>
    </source>
</evidence>
<dbReference type="RefSeq" id="XP_003646807.1">
    <property type="nucleotide sequence ID" value="XM_003646759.1"/>
</dbReference>
<evidence type="ECO:0000313" key="2">
    <source>
        <dbReference type="EMBL" id="AET39990.1"/>
    </source>
</evidence>
<organism evidence="2 3">
    <name type="scientific">Eremothecium cymbalariae (strain CBS 270.75 / DBVPG 7215 / KCTC 17166 / NRRL Y-17582)</name>
    <name type="common">Yeast</name>
    <dbReference type="NCBI Taxonomy" id="931890"/>
    <lineage>
        <taxon>Eukaryota</taxon>
        <taxon>Fungi</taxon>
        <taxon>Dikarya</taxon>
        <taxon>Ascomycota</taxon>
        <taxon>Saccharomycotina</taxon>
        <taxon>Saccharomycetes</taxon>
        <taxon>Saccharomycetales</taxon>
        <taxon>Saccharomycetaceae</taxon>
        <taxon>Eremothecium</taxon>
    </lineage>
</organism>
<dbReference type="InParanoid" id="I6ND48"/>
<reference evidence="2 3" key="1">
    <citation type="journal article" date="2011" name="G3 (Bethesda)">
        <title>Genome evolution in the Eremothecium clade of the Saccharomyces complex revealed by comparative genomics.</title>
        <authorList>
            <person name="Wendland J."/>
            <person name="Walther A."/>
        </authorList>
    </citation>
    <scope>NUCLEOTIDE SEQUENCE [LARGE SCALE GENOMIC DNA]</scope>
    <source>
        <strain evidence="3">CBS 270.75 / DBVPG 7215 / KCTC 17166 / NRRL Y-17582</strain>
    </source>
</reference>
<dbReference type="Pfam" id="PF17316">
    <property type="entry name" value="Perilipin_2"/>
    <property type="match status" value="2"/>
</dbReference>
<dbReference type="Proteomes" id="UP000006790">
    <property type="component" value="Chromosome 5"/>
</dbReference>
<proteinExistence type="predicted"/>
<dbReference type="HOGENOM" id="CLU_062295_0_0_1"/>
<keyword evidence="1" id="KW-0472">Membrane</keyword>
<dbReference type="eggNOG" id="ENOG502RZ27">
    <property type="taxonomic scope" value="Eukaryota"/>
</dbReference>
<dbReference type="OMA" id="IDYMANI"/>
<name>I6ND48_ERECY</name>